<evidence type="ECO:0000256" key="4">
    <source>
        <dbReference type="ARBA" id="ARBA00022692"/>
    </source>
</evidence>
<organism evidence="8 9">
    <name type="scientific">Dyadobacter psychrotolerans</name>
    <dbReference type="NCBI Taxonomy" id="2541721"/>
    <lineage>
        <taxon>Bacteria</taxon>
        <taxon>Pseudomonadati</taxon>
        <taxon>Bacteroidota</taxon>
        <taxon>Cytophagia</taxon>
        <taxon>Cytophagales</taxon>
        <taxon>Spirosomataceae</taxon>
        <taxon>Dyadobacter</taxon>
    </lineage>
</organism>
<evidence type="ECO:0000256" key="3">
    <source>
        <dbReference type="ARBA" id="ARBA00022475"/>
    </source>
</evidence>
<keyword evidence="4 7" id="KW-0812">Transmembrane</keyword>
<comment type="subcellular location">
    <subcellularLocation>
        <location evidence="1">Cell membrane</location>
        <topology evidence="1">Multi-pass membrane protein</topology>
    </subcellularLocation>
</comment>
<evidence type="ECO:0000256" key="6">
    <source>
        <dbReference type="ARBA" id="ARBA00023136"/>
    </source>
</evidence>
<dbReference type="SUPFAM" id="SSF52540">
    <property type="entry name" value="P-loop containing nucleoside triphosphate hydrolases"/>
    <property type="match status" value="1"/>
</dbReference>
<dbReference type="OrthoDB" id="9759295at2"/>
<dbReference type="InterPro" id="IPR003688">
    <property type="entry name" value="TraG/VirD4"/>
</dbReference>
<dbReference type="RefSeq" id="WP_131963071.1">
    <property type="nucleotide sequence ID" value="NZ_SMFL01000031.1"/>
</dbReference>
<evidence type="ECO:0000256" key="5">
    <source>
        <dbReference type="ARBA" id="ARBA00022989"/>
    </source>
</evidence>
<dbReference type="GO" id="GO:0005886">
    <property type="term" value="C:plasma membrane"/>
    <property type="evidence" value="ECO:0007669"/>
    <property type="project" value="UniProtKB-SubCell"/>
</dbReference>
<feature type="transmembrane region" description="Helical" evidence="7">
    <location>
        <begin position="59"/>
        <end position="78"/>
    </location>
</feature>
<keyword evidence="3" id="KW-1003">Cell membrane</keyword>
<comment type="caution">
    <text evidence="8">The sequence shown here is derived from an EMBL/GenBank/DDBJ whole genome shotgun (WGS) entry which is preliminary data.</text>
</comment>
<evidence type="ECO:0000313" key="8">
    <source>
        <dbReference type="EMBL" id="TDE08054.1"/>
    </source>
</evidence>
<keyword evidence="5 7" id="KW-1133">Transmembrane helix</keyword>
<dbReference type="EMBL" id="SMFL01000031">
    <property type="protein sequence ID" value="TDE08054.1"/>
    <property type="molecule type" value="Genomic_DNA"/>
</dbReference>
<keyword evidence="9" id="KW-1185">Reference proteome</keyword>
<evidence type="ECO:0000313" key="9">
    <source>
        <dbReference type="Proteomes" id="UP000294850"/>
    </source>
</evidence>
<accession>A0A4R5D9G5</accession>
<dbReference type="Pfam" id="PF02534">
    <property type="entry name" value="T4SS-DNA_transf"/>
    <property type="match status" value="1"/>
</dbReference>
<dbReference type="Gene3D" id="3.40.50.300">
    <property type="entry name" value="P-loop containing nucleotide triphosphate hydrolases"/>
    <property type="match status" value="1"/>
</dbReference>
<protein>
    <submittedName>
        <fullName evidence="8">Type IV secretory system conjugative DNA transfer family protein</fullName>
    </submittedName>
</protein>
<dbReference type="Proteomes" id="UP000294850">
    <property type="component" value="Unassembled WGS sequence"/>
</dbReference>
<evidence type="ECO:0000256" key="2">
    <source>
        <dbReference type="ARBA" id="ARBA00008806"/>
    </source>
</evidence>
<proteinExistence type="inferred from homology"/>
<dbReference type="InterPro" id="IPR051539">
    <property type="entry name" value="T4SS-coupling_protein"/>
</dbReference>
<comment type="similarity">
    <text evidence="2">Belongs to the VirD4/TraG family.</text>
</comment>
<sequence>MYIFIFLISLTYVGYNIYHAIKGTVPEWMEKRLYNLRNEGSFKDHDKKNETAIGGFSKFYSLSILFTSFITLTYLIGWPNMSRNVMLFMAVFFAALVVTYFMNRNLGRRVHYYTSEYATEEKKTNIKQAYGVKGWATDDEISHALPPAKDNNGQPIGIHIGHGWHWYDKGHMLCVGGSGQGKGISVILPALLSDGFSNAGISTVVLDPKGENAAVCVPHLRQAGYDVHVINPFQIPQIRDLGNSRFNPFDLIEPHEAKKMCDVLAYSLHNRQTSGDNSFFDNKCRNYLSLYMRYALHTGNGNFDYVYQKLQLPGKKREEFLALMAGGDDTFSGAQEAENIFTSLTSQSAKTEENIFGTILEAINILGDDALRNSLSTSDFDLRTIAQKPTAIFICIKHDELRYYAPWVRMFTDFLLKTLTTYYNPNRKVLVLLDEFAQLGYVNEFKNSPAVLRGYNVTLWPIVQELGQLQSIYKDAWETFISNAAVKHWLGGSMDNTTADYIAKRMPMDIKFVGSNADGSPREVQTRLMDAEQIMKFDGIICELNKLASPIKFKKVPYWELPFSKDNASPNPFY</sequence>
<gene>
    <name evidence="8" type="ORF">E0F88_33250</name>
</gene>
<dbReference type="AlphaFoldDB" id="A0A4R5D9G5"/>
<evidence type="ECO:0000256" key="7">
    <source>
        <dbReference type="SAM" id="Phobius"/>
    </source>
</evidence>
<keyword evidence="6 7" id="KW-0472">Membrane</keyword>
<evidence type="ECO:0000256" key="1">
    <source>
        <dbReference type="ARBA" id="ARBA00004651"/>
    </source>
</evidence>
<dbReference type="CDD" id="cd01127">
    <property type="entry name" value="TrwB_TraG_TraD_VirD4"/>
    <property type="match status" value="1"/>
</dbReference>
<dbReference type="PANTHER" id="PTHR37937:SF1">
    <property type="entry name" value="CONJUGATIVE TRANSFER: DNA TRANSPORT"/>
    <property type="match status" value="1"/>
</dbReference>
<reference evidence="8 9" key="1">
    <citation type="submission" date="2019-03" db="EMBL/GenBank/DDBJ databases">
        <title>Dyadobacter AR-3-6 sp. nov., isolated from arctic soil.</title>
        <authorList>
            <person name="Chaudhary D.K."/>
        </authorList>
    </citation>
    <scope>NUCLEOTIDE SEQUENCE [LARGE SCALE GENOMIC DNA]</scope>
    <source>
        <strain evidence="8 9">AR-3-6</strain>
    </source>
</reference>
<name>A0A4R5D9G5_9BACT</name>
<feature type="transmembrane region" description="Helical" evidence="7">
    <location>
        <begin position="84"/>
        <end position="102"/>
    </location>
</feature>
<dbReference type="PANTHER" id="PTHR37937">
    <property type="entry name" value="CONJUGATIVE TRANSFER: DNA TRANSPORT"/>
    <property type="match status" value="1"/>
</dbReference>
<dbReference type="InterPro" id="IPR027417">
    <property type="entry name" value="P-loop_NTPase"/>
</dbReference>